<dbReference type="SUPFAM" id="SSF48452">
    <property type="entry name" value="TPR-like"/>
    <property type="match status" value="2"/>
</dbReference>
<evidence type="ECO:0000313" key="9">
    <source>
        <dbReference type="Proteomes" id="UP000800981"/>
    </source>
</evidence>
<dbReference type="PANTHER" id="PTHR35807:SF1">
    <property type="entry name" value="TRANSCRIPTIONAL REGULATOR REDD"/>
    <property type="match status" value="1"/>
</dbReference>
<comment type="similarity">
    <text evidence="1">Belongs to the AfsR/DnrI/RedD regulatory family.</text>
</comment>
<feature type="region of interest" description="Disordered" evidence="6">
    <location>
        <begin position="261"/>
        <end position="294"/>
    </location>
</feature>
<sequence>MQDGEPSAPLRLRLLGGVGATRDGAELDLGGRRQRAVLALLALARGGVVPADRLIDLVWGEEPPPSASGGLQAYVSHLRRQLQPGRSPRDPDAVLVSSPPGYALRLPPDAVDAWLLERLVREGTSLAASDPAAAVATLSSALALWRGPALAEYAGEPWADGEAARLAELRSVAREQLLTARLQAGEAALLVPELEALVAEEPLREERWRLLVLALYRASRQADALAALRRARAVLAEELGVDPGPVLRGLEAEVLAQSPGLAAPAAPQARPAARQQVTAGHASVPEQQRTAPRAPAEQLLERARELAVLEGALQDVREGAGRLVVIEGPAGIGKTRLMAETRRRAGELGAATLLARGSELEREFAFGVARQLFEARLADPASRERALAGAAATAGTVFDGLAEAGPVTADASFAALHGLYWLAVNLTADGPLVLAVDDLQWCDAGSLRFLAYLARRLEGLPLLVVATLRTGERHAEQALLGEITGDAAAIAVRPRALTPDGTRDLVRRRLSPDADDAFCAVCHSTTSGNPLLLRQLLGALEADAVRPDAAHADVVRAIGSRAVSSMVLLRLSRQPGPALAVARALAVLGDGASLPAVAALAGLPEAETAAVAAGLARTEILRAEPPLGFVHPLVRDAVYGDLPPGERELHHERAARALEAVGATDEQVAAHLLHVPGRADPWALEVLLRAGAGAGSRGAPDAASTYLRRALQEPPPAGRRARVLLELGKLETSWDGLAAAAHLREAYDLFTDPADRAVAARELAWSLFFVGGLGEASAFARRAAAELPADMVDERQALVALERAGGAVHSLDPVEWALYDPPPILGDGPGARMLEAITTWERTCRCFPAAECAASAEHALADGKLQQVDNGLVWVGAIVTLALADRDEESSLWESTLRQAYERGSLFTALTVSLWRGYSLLRQGDLPEAEAHLRTSVEQTLAWAPTSGIGMSYSLGWLAMTRFEQGDTDGAWATLRRDLPVSGDGTKVLATARAELLLAAGRHAEALEAAEEAAAGSSFMDNPGWRPWRSLRARALVGLGRADEALALAADELALARRWGSASVVGSSLRVAGELAGDSGALAEAATLLAGSPARLEHGKALLALGEALLAGDPRPAREHLLAAVRVADGCSALRLRRRAEEALARAGAPAPPRTASSTTTRLEREILRHVEQGRSENEVAQALFLTPAGVRARLAAIDARRGAGMSAAAEG</sequence>
<dbReference type="PROSITE" id="PS51755">
    <property type="entry name" value="OMPR_PHOB"/>
    <property type="match status" value="1"/>
</dbReference>
<keyword evidence="2" id="KW-0805">Transcription regulation</keyword>
<keyword evidence="3 5" id="KW-0238">DNA-binding</keyword>
<dbReference type="Pfam" id="PF13191">
    <property type="entry name" value="AAA_16"/>
    <property type="match status" value="1"/>
</dbReference>
<reference evidence="8 9" key="1">
    <citation type="submission" date="2020-03" db="EMBL/GenBank/DDBJ databases">
        <title>Two novel Motilibacter sp.</title>
        <authorList>
            <person name="Liu S."/>
        </authorList>
    </citation>
    <scope>NUCLEOTIDE SEQUENCE [LARGE SCALE GENOMIC DNA]</scope>
    <source>
        <strain evidence="8 9">E257</strain>
    </source>
</reference>
<dbReference type="PANTHER" id="PTHR35807">
    <property type="entry name" value="TRANSCRIPTIONAL REGULATOR REDD-RELATED"/>
    <property type="match status" value="1"/>
</dbReference>
<feature type="DNA-binding region" description="OmpR/PhoB-type" evidence="5">
    <location>
        <begin position="1"/>
        <end position="106"/>
    </location>
</feature>
<evidence type="ECO:0000313" key="8">
    <source>
        <dbReference type="EMBL" id="NHC13234.1"/>
    </source>
</evidence>
<evidence type="ECO:0000259" key="7">
    <source>
        <dbReference type="PROSITE" id="PS51755"/>
    </source>
</evidence>
<dbReference type="SMART" id="SM01043">
    <property type="entry name" value="BTAD"/>
    <property type="match status" value="1"/>
</dbReference>
<dbReference type="InterPro" id="IPR027417">
    <property type="entry name" value="P-loop_NTPase"/>
</dbReference>
<dbReference type="EMBL" id="JAANNP010000002">
    <property type="protein sequence ID" value="NHC13234.1"/>
    <property type="molecule type" value="Genomic_DNA"/>
</dbReference>
<organism evidence="8 9">
    <name type="scientific">Motilibacter deserti</name>
    <dbReference type="NCBI Taxonomy" id="2714956"/>
    <lineage>
        <taxon>Bacteria</taxon>
        <taxon>Bacillati</taxon>
        <taxon>Actinomycetota</taxon>
        <taxon>Actinomycetes</taxon>
        <taxon>Motilibacterales</taxon>
        <taxon>Motilibacteraceae</taxon>
        <taxon>Motilibacter</taxon>
    </lineage>
</organism>
<dbReference type="RefSeq" id="WP_166279340.1">
    <property type="nucleotide sequence ID" value="NZ_JAANNP010000002.1"/>
</dbReference>
<evidence type="ECO:0000256" key="3">
    <source>
        <dbReference type="ARBA" id="ARBA00023125"/>
    </source>
</evidence>
<dbReference type="InterPro" id="IPR016032">
    <property type="entry name" value="Sig_transdc_resp-reg_C-effctor"/>
</dbReference>
<dbReference type="Pfam" id="PF00486">
    <property type="entry name" value="Trans_reg_C"/>
    <property type="match status" value="1"/>
</dbReference>
<name>A0ABX0GQV6_9ACTN</name>
<gene>
    <name evidence="8" type="ORF">G9H71_05495</name>
</gene>
<comment type="caution">
    <text evidence="8">The sequence shown here is derived from an EMBL/GenBank/DDBJ whole genome shotgun (WGS) entry which is preliminary data.</text>
</comment>
<dbReference type="SMART" id="SM00862">
    <property type="entry name" value="Trans_reg_C"/>
    <property type="match status" value="1"/>
</dbReference>
<dbReference type="InterPro" id="IPR005158">
    <property type="entry name" value="BTAD"/>
</dbReference>
<dbReference type="SUPFAM" id="SSF52540">
    <property type="entry name" value="P-loop containing nucleoside triphosphate hydrolases"/>
    <property type="match status" value="1"/>
</dbReference>
<keyword evidence="9" id="KW-1185">Reference proteome</keyword>
<protein>
    <submittedName>
        <fullName evidence="8">AAA family ATPase</fullName>
    </submittedName>
</protein>
<dbReference type="Pfam" id="PF03704">
    <property type="entry name" value="BTAD"/>
    <property type="match status" value="1"/>
</dbReference>
<accession>A0ABX0GQV6</accession>
<dbReference type="InterPro" id="IPR001867">
    <property type="entry name" value="OmpR/PhoB-type_DNA-bd"/>
</dbReference>
<evidence type="ECO:0000256" key="6">
    <source>
        <dbReference type="SAM" id="MobiDB-lite"/>
    </source>
</evidence>
<dbReference type="Gene3D" id="1.10.10.10">
    <property type="entry name" value="Winged helix-like DNA-binding domain superfamily/Winged helix DNA-binding domain"/>
    <property type="match status" value="2"/>
</dbReference>
<dbReference type="InterPro" id="IPR011990">
    <property type="entry name" value="TPR-like_helical_dom_sf"/>
</dbReference>
<dbReference type="Proteomes" id="UP000800981">
    <property type="component" value="Unassembled WGS sequence"/>
</dbReference>
<dbReference type="InterPro" id="IPR036388">
    <property type="entry name" value="WH-like_DNA-bd_sf"/>
</dbReference>
<feature type="compositionally biased region" description="Low complexity" evidence="6">
    <location>
        <begin position="262"/>
        <end position="276"/>
    </location>
</feature>
<evidence type="ECO:0000256" key="4">
    <source>
        <dbReference type="ARBA" id="ARBA00023163"/>
    </source>
</evidence>
<evidence type="ECO:0000256" key="5">
    <source>
        <dbReference type="PROSITE-ProRule" id="PRU01091"/>
    </source>
</evidence>
<proteinExistence type="inferred from homology"/>
<feature type="domain" description="OmpR/PhoB-type" evidence="7">
    <location>
        <begin position="1"/>
        <end position="106"/>
    </location>
</feature>
<dbReference type="Gene3D" id="1.25.40.10">
    <property type="entry name" value="Tetratricopeptide repeat domain"/>
    <property type="match status" value="2"/>
</dbReference>
<evidence type="ECO:0000256" key="2">
    <source>
        <dbReference type="ARBA" id="ARBA00023015"/>
    </source>
</evidence>
<dbReference type="InterPro" id="IPR051677">
    <property type="entry name" value="AfsR-DnrI-RedD_regulator"/>
</dbReference>
<evidence type="ECO:0000256" key="1">
    <source>
        <dbReference type="ARBA" id="ARBA00005820"/>
    </source>
</evidence>
<keyword evidence="4" id="KW-0804">Transcription</keyword>
<dbReference type="CDD" id="cd15831">
    <property type="entry name" value="BTAD"/>
    <property type="match status" value="1"/>
</dbReference>
<dbReference type="SUPFAM" id="SSF46894">
    <property type="entry name" value="C-terminal effector domain of the bipartite response regulators"/>
    <property type="match status" value="1"/>
</dbReference>
<dbReference type="InterPro" id="IPR041664">
    <property type="entry name" value="AAA_16"/>
</dbReference>